<evidence type="ECO:0000313" key="2">
    <source>
        <dbReference type="Proteomes" id="UP000011841"/>
    </source>
</evidence>
<dbReference type="Pfam" id="PF11064">
    <property type="entry name" value="DUF2865"/>
    <property type="match status" value="1"/>
</dbReference>
<dbReference type="EMBL" id="AP012603">
    <property type="protein sequence ID" value="BAM92539.1"/>
    <property type="molecule type" value="Genomic_DNA"/>
</dbReference>
<protein>
    <recommendedName>
        <fullName evidence="3">DUF2865 domain-containing protein</fullName>
    </recommendedName>
</protein>
<keyword evidence="2" id="KW-1185">Reference proteome</keyword>
<evidence type="ECO:0008006" key="3">
    <source>
        <dbReference type="Google" id="ProtNLM"/>
    </source>
</evidence>
<dbReference type="HOGENOM" id="CLU_090577_0_0_5"/>
<dbReference type="PATRIC" id="fig|1245469.3.peg.6713"/>
<dbReference type="eggNOG" id="ENOG5034B8D">
    <property type="taxonomic scope" value="Bacteria"/>
</dbReference>
<gene>
    <name evidence="1" type="ORF">S58_65720</name>
</gene>
<evidence type="ECO:0000313" key="1">
    <source>
        <dbReference type="EMBL" id="BAM92539.1"/>
    </source>
</evidence>
<organism evidence="1 2">
    <name type="scientific">Bradyrhizobium oligotrophicum S58</name>
    <dbReference type="NCBI Taxonomy" id="1245469"/>
    <lineage>
        <taxon>Bacteria</taxon>
        <taxon>Pseudomonadati</taxon>
        <taxon>Pseudomonadota</taxon>
        <taxon>Alphaproteobacteria</taxon>
        <taxon>Hyphomicrobiales</taxon>
        <taxon>Nitrobacteraceae</taxon>
        <taxon>Bradyrhizobium</taxon>
    </lineage>
</organism>
<dbReference type="Proteomes" id="UP000011841">
    <property type="component" value="Chromosome"/>
</dbReference>
<dbReference type="InterPro" id="IPR021293">
    <property type="entry name" value="DUF2865"/>
</dbReference>
<name>M4ZFJ0_9BRAD</name>
<dbReference type="STRING" id="1245469.S58_65720"/>
<proteinExistence type="predicted"/>
<dbReference type="AlphaFoldDB" id="M4ZFJ0"/>
<accession>M4ZFJ0</accession>
<sequence>MPATAGAQDFFSALFGAPQRQAPQPYIRMPFADEAAPVQRSAPRSQPVYSGGGGTAWCVRTCDGRYFPLGATGDQSKEAACNSFCPASKTEVVYGSSIDGAETDGGKAYSALPNAFKYRTEIVDGCTCNGKDHFGLAKVSIDSDPTLRRGDVVASDEGLKVANRTGSGKRAELNFSPAPAALRAKYERAPVMASD</sequence>
<reference evidence="1 2" key="1">
    <citation type="journal article" date="2013" name="Appl. Environ. Microbiol.">
        <title>Genome analysis suggests that the soil oligotrophic bacterium Agromonas oligotrophica (Bradyrhizobium oligotrophicum) is a nitrogen-fixing symbiont of Aeschynomene indica.</title>
        <authorList>
            <person name="Okubo T."/>
            <person name="Fukushima S."/>
            <person name="Itakura M."/>
            <person name="Oshima K."/>
            <person name="Longtonglang A."/>
            <person name="Teaumroong N."/>
            <person name="Mitsui H."/>
            <person name="Hattori M."/>
            <person name="Hattori R."/>
            <person name="Hattori T."/>
            <person name="Minamisawa K."/>
        </authorList>
    </citation>
    <scope>NUCLEOTIDE SEQUENCE [LARGE SCALE GENOMIC DNA]</scope>
    <source>
        <strain evidence="1 2">S58</strain>
    </source>
</reference>
<dbReference type="KEGG" id="aol:S58_65720"/>